<dbReference type="SUPFAM" id="SSF82689">
    <property type="entry name" value="Mechanosensitive channel protein MscS (YggB), C-terminal domain"/>
    <property type="match status" value="1"/>
</dbReference>
<protein>
    <submittedName>
        <fullName evidence="11">Mechanosensitive ion channel family protein</fullName>
    </submittedName>
</protein>
<organism evidence="11 12">
    <name type="scientific">Candidatus Cohnella colombiensis</name>
    <dbReference type="NCBI Taxonomy" id="3121368"/>
    <lineage>
        <taxon>Bacteria</taxon>
        <taxon>Bacillati</taxon>
        <taxon>Bacillota</taxon>
        <taxon>Bacilli</taxon>
        <taxon>Bacillales</taxon>
        <taxon>Paenibacillaceae</taxon>
        <taxon>Cohnella</taxon>
    </lineage>
</organism>
<evidence type="ECO:0000256" key="6">
    <source>
        <dbReference type="ARBA" id="ARBA00023136"/>
    </source>
</evidence>
<dbReference type="EMBL" id="CP119317">
    <property type="protein sequence ID" value="WEK54234.1"/>
    <property type="molecule type" value="Genomic_DNA"/>
</dbReference>
<dbReference type="InterPro" id="IPR011014">
    <property type="entry name" value="MscS_channel_TM-2"/>
</dbReference>
<dbReference type="Gene3D" id="3.30.70.100">
    <property type="match status" value="1"/>
</dbReference>
<dbReference type="InterPro" id="IPR011066">
    <property type="entry name" value="MscS_channel_C_sf"/>
</dbReference>
<dbReference type="Pfam" id="PF21088">
    <property type="entry name" value="MS_channel_1st"/>
    <property type="match status" value="1"/>
</dbReference>
<keyword evidence="4 8" id="KW-0812">Transmembrane</keyword>
<comment type="subcellular location">
    <subcellularLocation>
        <location evidence="1">Cell membrane</location>
        <topology evidence="1">Multi-pass membrane protein</topology>
    </subcellularLocation>
</comment>
<dbReference type="InterPro" id="IPR006685">
    <property type="entry name" value="MscS_channel_2nd"/>
</dbReference>
<keyword evidence="3" id="KW-1003">Cell membrane</keyword>
<dbReference type="GO" id="GO:0005886">
    <property type="term" value="C:plasma membrane"/>
    <property type="evidence" value="ECO:0007669"/>
    <property type="project" value="UniProtKB-SubCell"/>
</dbReference>
<dbReference type="Proteomes" id="UP001178662">
    <property type="component" value="Chromosome"/>
</dbReference>
<feature type="transmembrane region" description="Helical" evidence="8">
    <location>
        <begin position="113"/>
        <end position="135"/>
    </location>
</feature>
<feature type="domain" description="Mechanosensitive ion channel transmembrane helices 2/3" evidence="10">
    <location>
        <begin position="94"/>
        <end position="132"/>
    </location>
</feature>
<evidence type="ECO:0000259" key="10">
    <source>
        <dbReference type="Pfam" id="PF21088"/>
    </source>
</evidence>
<comment type="similarity">
    <text evidence="2">Belongs to the MscS (TC 1.A.23) family.</text>
</comment>
<dbReference type="AlphaFoldDB" id="A0AA95JFG7"/>
<evidence type="ECO:0000259" key="9">
    <source>
        <dbReference type="Pfam" id="PF00924"/>
    </source>
</evidence>
<keyword evidence="12" id="KW-1185">Reference proteome</keyword>
<feature type="transmembrane region" description="Helical" evidence="8">
    <location>
        <begin position="33"/>
        <end position="55"/>
    </location>
</feature>
<keyword evidence="5 8" id="KW-1133">Transmembrane helix</keyword>
<accession>A0AA95JFG7</accession>
<dbReference type="Pfam" id="PF00924">
    <property type="entry name" value="MS_channel_2nd"/>
    <property type="match status" value="1"/>
</dbReference>
<dbReference type="SUPFAM" id="SSF82861">
    <property type="entry name" value="Mechanosensitive channel protein MscS (YggB), transmembrane region"/>
    <property type="match status" value="1"/>
</dbReference>
<dbReference type="PANTHER" id="PTHR30460:SF0">
    <property type="entry name" value="MODERATE CONDUCTANCE MECHANOSENSITIVE CHANNEL YBIO"/>
    <property type="match status" value="1"/>
</dbReference>
<name>A0AA95JFG7_9BACL</name>
<comment type="function">
    <text evidence="7">May play a role in resistance to osmotic downshock.</text>
</comment>
<dbReference type="InterPro" id="IPR045276">
    <property type="entry name" value="YbiO_bact"/>
</dbReference>
<evidence type="ECO:0000313" key="11">
    <source>
        <dbReference type="EMBL" id="WEK54234.1"/>
    </source>
</evidence>
<dbReference type="SUPFAM" id="SSF50182">
    <property type="entry name" value="Sm-like ribonucleoproteins"/>
    <property type="match status" value="1"/>
</dbReference>
<evidence type="ECO:0000256" key="1">
    <source>
        <dbReference type="ARBA" id="ARBA00004651"/>
    </source>
</evidence>
<dbReference type="GO" id="GO:0008381">
    <property type="term" value="F:mechanosensitive monoatomic ion channel activity"/>
    <property type="evidence" value="ECO:0007669"/>
    <property type="project" value="InterPro"/>
</dbReference>
<dbReference type="Gene3D" id="2.30.30.60">
    <property type="match status" value="1"/>
</dbReference>
<evidence type="ECO:0000256" key="2">
    <source>
        <dbReference type="ARBA" id="ARBA00008017"/>
    </source>
</evidence>
<proteinExistence type="inferred from homology"/>
<dbReference type="FunFam" id="1.10.287.1260:FF:000005">
    <property type="entry name" value="Mechanosensitive ion channel family protein"/>
    <property type="match status" value="1"/>
</dbReference>
<evidence type="ECO:0000256" key="3">
    <source>
        <dbReference type="ARBA" id="ARBA00022475"/>
    </source>
</evidence>
<dbReference type="InterPro" id="IPR049142">
    <property type="entry name" value="MS_channel_1st"/>
</dbReference>
<gene>
    <name evidence="11" type="ORF">P0Y55_17010</name>
</gene>
<dbReference type="InterPro" id="IPR023408">
    <property type="entry name" value="MscS_beta-dom_sf"/>
</dbReference>
<keyword evidence="6 8" id="KW-0472">Membrane</keyword>
<dbReference type="FunFam" id="2.30.30.60:FF:000001">
    <property type="entry name" value="MscS Mechanosensitive ion channel"/>
    <property type="match status" value="1"/>
</dbReference>
<dbReference type="Gene3D" id="1.10.287.1260">
    <property type="match status" value="1"/>
</dbReference>
<dbReference type="InterPro" id="IPR010920">
    <property type="entry name" value="LSM_dom_sf"/>
</dbReference>
<dbReference type="PANTHER" id="PTHR30460">
    <property type="entry name" value="MODERATE CONDUCTANCE MECHANOSENSITIVE CHANNEL YBIO"/>
    <property type="match status" value="1"/>
</dbReference>
<evidence type="ECO:0000256" key="5">
    <source>
        <dbReference type="ARBA" id="ARBA00022989"/>
    </source>
</evidence>
<evidence type="ECO:0000313" key="12">
    <source>
        <dbReference type="Proteomes" id="UP001178662"/>
    </source>
</evidence>
<feature type="transmembrane region" description="Helical" evidence="8">
    <location>
        <begin position="88"/>
        <end position="107"/>
    </location>
</feature>
<sequence>MISLIATETVNSTSHLWEQFIKQIGDMLQDTKMWTSVAVVIGRIILILLASRIALRVINRIIDHTTNAKGNRRGKKLRTRRVQTVGRLLKNTAIYTINFIVILLILGEFHIQLAPLLAGAGIFGLAIGFGAQSLVKDIITGFFIILEDQFAVGDVIQTGNFKGTVEMIGLRATRIKSWTGEVHIIPNGLINEVSNFSVNNSLAVVDIFVAYEDQVEGAMSAIRAMLPKIEDPNLVSSPELLGIQAMASNEITLRIIAECKPNTHAIVSRRINAEVKRVFESEGMSVPYQRMLTVHKEDLIDRGGA</sequence>
<feature type="domain" description="Mechanosensitive ion channel MscS" evidence="9">
    <location>
        <begin position="134"/>
        <end position="197"/>
    </location>
</feature>
<evidence type="ECO:0000256" key="7">
    <source>
        <dbReference type="ARBA" id="ARBA00059688"/>
    </source>
</evidence>
<evidence type="ECO:0000256" key="8">
    <source>
        <dbReference type="SAM" id="Phobius"/>
    </source>
</evidence>
<reference evidence="11" key="1">
    <citation type="submission" date="2023-03" db="EMBL/GenBank/DDBJ databases">
        <title>Andean soil-derived lignocellulolytic bacterial consortium as a source of novel taxa and putative plastic-active enzymes.</title>
        <authorList>
            <person name="Diaz-Garcia L."/>
            <person name="Chuvochina M."/>
            <person name="Feuerriegel G."/>
            <person name="Bunk B."/>
            <person name="Sproer C."/>
            <person name="Streit W.R."/>
            <person name="Rodriguez L.M."/>
            <person name="Overmann J."/>
            <person name="Jimenez D.J."/>
        </authorList>
    </citation>
    <scope>NUCLEOTIDE SEQUENCE</scope>
    <source>
        <strain evidence="11">MAG 2441</strain>
    </source>
</reference>
<evidence type="ECO:0000256" key="4">
    <source>
        <dbReference type="ARBA" id="ARBA00022692"/>
    </source>
</evidence>